<proteinExistence type="predicted"/>
<sequence length="244" mass="27604">MDALEIICHEELCDLHAVELLVSFLGLEKSKSLLSSEIDQQGMADSFLEFIDSSTSPVTSEDNGFENGLTEEDKEFLRELEAFEIEGEAEGEADAAANPQSFEPDEFDLLQLADTYLREAVSLSCFSFCTGNDEEDKANYLMNRFLKVAACLPTEKRQSVIDTVDHHKEHTTGDVWQVFKYVCRPGLWSTPAKMDAVHRVADSIEDPMSPEQEEQFGVDFLQTIREIKKDRQLSDQQNWKGDGF</sequence>
<evidence type="ECO:0000313" key="1">
    <source>
        <dbReference type="EMBL" id="KAA5538601.1"/>
    </source>
</evidence>
<keyword evidence="2" id="KW-1185">Reference proteome</keyword>
<dbReference type="RefSeq" id="WP_150079795.1">
    <property type="nucleotide sequence ID" value="NZ_VWOX01000029.1"/>
</dbReference>
<protein>
    <submittedName>
        <fullName evidence="1">Uncharacterized protein</fullName>
    </submittedName>
</protein>
<comment type="caution">
    <text evidence="1">The sequence shown here is derived from an EMBL/GenBank/DDBJ whole genome shotgun (WGS) entry which is preliminary data.</text>
</comment>
<dbReference type="AlphaFoldDB" id="A0A5M6CTQ9"/>
<organism evidence="1 2">
    <name type="scientific">Roseiconus nitratireducens</name>
    <dbReference type="NCBI Taxonomy" id="2605748"/>
    <lineage>
        <taxon>Bacteria</taxon>
        <taxon>Pseudomonadati</taxon>
        <taxon>Planctomycetota</taxon>
        <taxon>Planctomycetia</taxon>
        <taxon>Pirellulales</taxon>
        <taxon>Pirellulaceae</taxon>
        <taxon>Roseiconus</taxon>
    </lineage>
</organism>
<dbReference type="EMBL" id="VWOX01000029">
    <property type="protein sequence ID" value="KAA5538601.1"/>
    <property type="molecule type" value="Genomic_DNA"/>
</dbReference>
<gene>
    <name evidence="1" type="ORF">FYK55_27325</name>
</gene>
<name>A0A5M6CTQ9_9BACT</name>
<dbReference type="Proteomes" id="UP000324479">
    <property type="component" value="Unassembled WGS sequence"/>
</dbReference>
<accession>A0A5M6CTQ9</accession>
<reference evidence="1 2" key="1">
    <citation type="submission" date="2019-08" db="EMBL/GenBank/DDBJ databases">
        <authorList>
            <person name="Dhanesh K."/>
            <person name="Kumar G."/>
            <person name="Sasikala C."/>
            <person name="Venkata Ramana C."/>
        </authorList>
    </citation>
    <scope>NUCLEOTIDE SEQUENCE [LARGE SCALE GENOMIC DNA]</scope>
    <source>
        <strain evidence="1 2">JC645</strain>
    </source>
</reference>
<evidence type="ECO:0000313" key="2">
    <source>
        <dbReference type="Proteomes" id="UP000324479"/>
    </source>
</evidence>